<proteinExistence type="predicted"/>
<protein>
    <submittedName>
        <fullName evidence="2">Uncharacterized protein</fullName>
    </submittedName>
</protein>
<reference evidence="2 3" key="1">
    <citation type="submission" date="2024-11" db="EMBL/GenBank/DDBJ databases">
        <title>Chromosome-level genome assembly of Eucalyptus globulus Labill. provides insights into its genome evolution.</title>
        <authorList>
            <person name="Li X."/>
        </authorList>
    </citation>
    <scope>NUCLEOTIDE SEQUENCE [LARGE SCALE GENOMIC DNA]</scope>
    <source>
        <strain evidence="2">CL2024</strain>
        <tissue evidence="2">Fresh tender leaves</tissue>
    </source>
</reference>
<sequence>MVPNPVGSYPKADNNIRDNPSRLSMETLQRTVSNITSKHSKEAAHQLDGEGRLLPLIYELEDAKCEYCGMSEEYTPEYASRVREKFSGKMVCGLCAKALRMEMERHGGRNWEDTLDAHMSKCMRFNRIGWAYPVPYQAEALERRSSSGSYSRAKSISLRDKGGPKKAPSRVT</sequence>
<organism evidence="2 3">
    <name type="scientific">Eucalyptus globulus</name>
    <name type="common">Tasmanian blue gum</name>
    <dbReference type="NCBI Taxonomy" id="34317"/>
    <lineage>
        <taxon>Eukaryota</taxon>
        <taxon>Viridiplantae</taxon>
        <taxon>Streptophyta</taxon>
        <taxon>Embryophyta</taxon>
        <taxon>Tracheophyta</taxon>
        <taxon>Spermatophyta</taxon>
        <taxon>Magnoliopsida</taxon>
        <taxon>eudicotyledons</taxon>
        <taxon>Gunneridae</taxon>
        <taxon>Pentapetalae</taxon>
        <taxon>rosids</taxon>
        <taxon>malvids</taxon>
        <taxon>Myrtales</taxon>
        <taxon>Myrtaceae</taxon>
        <taxon>Myrtoideae</taxon>
        <taxon>Eucalypteae</taxon>
        <taxon>Eucalyptus</taxon>
    </lineage>
</organism>
<dbReference type="PANTHER" id="PTHR33108:SF79">
    <property type="entry name" value="CASP-LIKE PROTEIN (DUF1677)"/>
    <property type="match status" value="1"/>
</dbReference>
<evidence type="ECO:0000313" key="3">
    <source>
        <dbReference type="Proteomes" id="UP001634007"/>
    </source>
</evidence>
<keyword evidence="3" id="KW-1185">Reference proteome</keyword>
<evidence type="ECO:0000313" key="2">
    <source>
        <dbReference type="EMBL" id="KAL3751775.1"/>
    </source>
</evidence>
<comment type="caution">
    <text evidence="2">The sequence shown here is derived from an EMBL/GenBank/DDBJ whole genome shotgun (WGS) entry which is preliminary data.</text>
</comment>
<dbReference type="Pfam" id="PF07911">
    <property type="entry name" value="DUF1677"/>
    <property type="match status" value="1"/>
</dbReference>
<dbReference type="EMBL" id="JBJKBG010000002">
    <property type="protein sequence ID" value="KAL3751775.1"/>
    <property type="molecule type" value="Genomic_DNA"/>
</dbReference>
<feature type="region of interest" description="Disordered" evidence="1">
    <location>
        <begin position="142"/>
        <end position="172"/>
    </location>
</feature>
<gene>
    <name evidence="2" type="ORF">ACJRO7_012585</name>
</gene>
<dbReference type="InterPro" id="IPR012876">
    <property type="entry name" value="DUF1677_pln"/>
</dbReference>
<dbReference type="PANTHER" id="PTHR33108">
    <property type="entry name" value="OS01G0745000 PROTEIN"/>
    <property type="match status" value="1"/>
</dbReference>
<name>A0ABD3LIZ9_EUCGL</name>
<dbReference type="Proteomes" id="UP001634007">
    <property type="component" value="Unassembled WGS sequence"/>
</dbReference>
<feature type="compositionally biased region" description="Low complexity" evidence="1">
    <location>
        <begin position="146"/>
        <end position="156"/>
    </location>
</feature>
<accession>A0ABD3LIZ9</accession>
<evidence type="ECO:0000256" key="1">
    <source>
        <dbReference type="SAM" id="MobiDB-lite"/>
    </source>
</evidence>
<feature type="region of interest" description="Disordered" evidence="1">
    <location>
        <begin position="1"/>
        <end position="22"/>
    </location>
</feature>
<dbReference type="AlphaFoldDB" id="A0ABD3LIZ9"/>